<protein>
    <submittedName>
        <fullName evidence="1">Uncharacterized protein</fullName>
    </submittedName>
</protein>
<organism evidence="1 2">
    <name type="scientific">Skermanella stibiiresistens SB22</name>
    <dbReference type="NCBI Taxonomy" id="1385369"/>
    <lineage>
        <taxon>Bacteria</taxon>
        <taxon>Pseudomonadati</taxon>
        <taxon>Pseudomonadota</taxon>
        <taxon>Alphaproteobacteria</taxon>
        <taxon>Rhodospirillales</taxon>
        <taxon>Azospirillaceae</taxon>
        <taxon>Skermanella</taxon>
    </lineage>
</organism>
<gene>
    <name evidence="1" type="ORF">N825_13890</name>
</gene>
<dbReference type="Proteomes" id="UP000019486">
    <property type="component" value="Unassembled WGS sequence"/>
</dbReference>
<accession>W9GWL8</accession>
<reference evidence="1 2" key="1">
    <citation type="submission" date="2013-08" db="EMBL/GenBank/DDBJ databases">
        <title>The genome sequence of Skermanella stibiiresistens.</title>
        <authorList>
            <person name="Zhu W."/>
            <person name="Wang G."/>
        </authorList>
    </citation>
    <scope>NUCLEOTIDE SEQUENCE [LARGE SCALE GENOMIC DNA]</scope>
    <source>
        <strain evidence="1 2">SB22</strain>
    </source>
</reference>
<keyword evidence="2" id="KW-1185">Reference proteome</keyword>
<dbReference type="AlphaFoldDB" id="W9GWL8"/>
<dbReference type="EMBL" id="AVFL01000019">
    <property type="protein sequence ID" value="EWY38295.1"/>
    <property type="molecule type" value="Genomic_DNA"/>
</dbReference>
<evidence type="ECO:0000313" key="2">
    <source>
        <dbReference type="Proteomes" id="UP000019486"/>
    </source>
</evidence>
<name>W9GWL8_9PROT</name>
<proteinExistence type="predicted"/>
<evidence type="ECO:0000313" key="1">
    <source>
        <dbReference type="EMBL" id="EWY38295.1"/>
    </source>
</evidence>
<sequence>MHGLLRRCVDRLVPMITPPIPPTAPRRLEDLPILEMADALRKAREEILETFGDDLPEDVQERLMPSYLRAQGIVKKPAWAPCAQDPHGGKRLAAS</sequence>
<dbReference type="RefSeq" id="WP_157619492.1">
    <property type="nucleotide sequence ID" value="NZ_AVFL01000019.1"/>
</dbReference>
<dbReference type="STRING" id="1385369.N825_13890"/>
<comment type="caution">
    <text evidence="1">The sequence shown here is derived from an EMBL/GenBank/DDBJ whole genome shotgun (WGS) entry which is preliminary data.</text>
</comment>